<dbReference type="InterPro" id="IPR057260">
    <property type="entry name" value="Ribosomal_L19e_C"/>
</dbReference>
<dbReference type="PROSITE" id="PS00526">
    <property type="entry name" value="RIBOSOMAL_L19E"/>
    <property type="match status" value="1"/>
</dbReference>
<dbReference type="FunFam" id="1.10.1650.10:FF:000001">
    <property type="entry name" value="Ribosomal protein L19"/>
    <property type="match status" value="1"/>
</dbReference>
<dbReference type="CDD" id="cd01417">
    <property type="entry name" value="Ribosomal_L19e_E"/>
    <property type="match status" value="1"/>
</dbReference>
<comment type="similarity">
    <text evidence="1 4">Belongs to the eukaryotic ribosomal protein eL19 family.</text>
</comment>
<protein>
    <recommendedName>
        <fullName evidence="4">Ribosomal protein L19</fullName>
    </recommendedName>
</protein>
<dbReference type="GO" id="GO:0003723">
    <property type="term" value="F:RNA binding"/>
    <property type="evidence" value="ECO:0007669"/>
    <property type="project" value="InterPro"/>
</dbReference>
<dbReference type="AlphaFoldDB" id="A0A6U8PYB4"/>
<keyword evidence="2 4" id="KW-0689">Ribosomal protein</keyword>
<dbReference type="PANTHER" id="PTHR10722">
    <property type="entry name" value="60S RIBOSOMAL PROTEIN L19"/>
    <property type="match status" value="1"/>
</dbReference>
<dbReference type="InterPro" id="IPR039547">
    <property type="entry name" value="Ribosomal_eL19"/>
</dbReference>
<dbReference type="GO" id="GO:0022625">
    <property type="term" value="C:cytosolic large ribosomal subunit"/>
    <property type="evidence" value="ECO:0007669"/>
    <property type="project" value="InterPro"/>
</dbReference>
<evidence type="ECO:0000313" key="7">
    <source>
        <dbReference type="EMBL" id="CAE0597820.1"/>
    </source>
</evidence>
<gene>
    <name evidence="7" type="ORF">EHUX00137_LOCUS46405</name>
</gene>
<dbReference type="SUPFAM" id="SSF48140">
    <property type="entry name" value="Ribosomal protein L19 (L19e)"/>
    <property type="match status" value="1"/>
</dbReference>
<dbReference type="InterPro" id="IPR033935">
    <property type="entry name" value="Ribosomal_eL19_euk"/>
</dbReference>
<dbReference type="Pfam" id="PF01280">
    <property type="entry name" value="Ribosomal_L19e"/>
    <property type="match status" value="1"/>
</dbReference>
<dbReference type="Gene3D" id="1.10.1200.240">
    <property type="match status" value="1"/>
</dbReference>
<feature type="domain" description="Large ribosomal subunit protein eL19" evidence="6">
    <location>
        <begin position="4"/>
        <end position="147"/>
    </location>
</feature>
<dbReference type="GO" id="GO:0003735">
    <property type="term" value="F:structural constituent of ribosome"/>
    <property type="evidence" value="ECO:0007669"/>
    <property type="project" value="InterPro"/>
</dbReference>
<dbReference type="SMART" id="SM01416">
    <property type="entry name" value="Ribosomal_L19e"/>
    <property type="match status" value="1"/>
</dbReference>
<evidence type="ECO:0000256" key="3">
    <source>
        <dbReference type="ARBA" id="ARBA00023274"/>
    </source>
</evidence>
<evidence type="ECO:0000256" key="5">
    <source>
        <dbReference type="SAM" id="MobiDB-lite"/>
    </source>
</evidence>
<organism evidence="7">
    <name type="scientific">Emiliania huxleyi</name>
    <name type="common">Coccolithophore</name>
    <name type="synonym">Pontosphaera huxleyi</name>
    <dbReference type="NCBI Taxonomy" id="2903"/>
    <lineage>
        <taxon>Eukaryota</taxon>
        <taxon>Haptista</taxon>
        <taxon>Haptophyta</taxon>
        <taxon>Prymnesiophyceae</taxon>
        <taxon>Isochrysidales</taxon>
        <taxon>Noelaerhabdaceae</taxon>
        <taxon>Emiliania</taxon>
    </lineage>
</organism>
<evidence type="ECO:0000256" key="2">
    <source>
        <dbReference type="ARBA" id="ARBA00022980"/>
    </source>
</evidence>
<keyword evidence="3 4" id="KW-0687">Ribonucleoprotein</keyword>
<feature type="region of interest" description="Disordered" evidence="5">
    <location>
        <begin position="158"/>
        <end position="211"/>
    </location>
</feature>
<dbReference type="InterPro" id="IPR057259">
    <property type="entry name" value="Ribosomal_L19e"/>
</dbReference>
<dbReference type="InterPro" id="IPR000196">
    <property type="entry name" value="Ribosomal_eL19_dom"/>
</dbReference>
<dbReference type="InterPro" id="IPR023638">
    <property type="entry name" value="Ribosomal_eL19_CS"/>
</dbReference>
<dbReference type="FunFam" id="1.10.1200.240:FF:000001">
    <property type="entry name" value="Ribosomal protein L19"/>
    <property type="match status" value="1"/>
</dbReference>
<evidence type="ECO:0000256" key="4">
    <source>
        <dbReference type="RuleBase" id="RU000574"/>
    </source>
</evidence>
<accession>A0A6U8PYB4</accession>
<dbReference type="GO" id="GO:0006412">
    <property type="term" value="P:translation"/>
    <property type="evidence" value="ECO:0007669"/>
    <property type="project" value="InterPro"/>
</dbReference>
<dbReference type="Gene3D" id="1.10.1650.10">
    <property type="match status" value="1"/>
</dbReference>
<dbReference type="InterPro" id="IPR035970">
    <property type="entry name" value="60S_ribosomal_eL19_sf"/>
</dbReference>
<feature type="compositionally biased region" description="Basic and acidic residues" evidence="5">
    <location>
        <begin position="158"/>
        <end position="189"/>
    </location>
</feature>
<dbReference type="NCBIfam" id="NF006343">
    <property type="entry name" value="PRK08570.1"/>
    <property type="match status" value="1"/>
</dbReference>
<evidence type="ECO:0000259" key="6">
    <source>
        <dbReference type="SMART" id="SM01416"/>
    </source>
</evidence>
<dbReference type="EMBL" id="HBIR01059708">
    <property type="protein sequence ID" value="CAE0597820.1"/>
    <property type="molecule type" value="Transcribed_RNA"/>
</dbReference>
<dbReference type="InterPro" id="IPR015972">
    <property type="entry name" value="Ribosomal_eL19_dom1"/>
</dbReference>
<evidence type="ECO:0000256" key="1">
    <source>
        <dbReference type="ARBA" id="ARBA00011082"/>
    </source>
</evidence>
<name>A0A6U8PYB4_EMIHU</name>
<proteinExistence type="inferred from homology"/>
<reference evidence="7" key="1">
    <citation type="submission" date="2021-01" db="EMBL/GenBank/DDBJ databases">
        <authorList>
            <person name="Corre E."/>
            <person name="Pelletier E."/>
            <person name="Niang G."/>
            <person name="Scheremetjew M."/>
            <person name="Finn R."/>
            <person name="Kale V."/>
            <person name="Holt S."/>
            <person name="Cochrane G."/>
            <person name="Meng A."/>
            <person name="Brown T."/>
            <person name="Cohen L."/>
        </authorList>
    </citation>
    <scope>NUCLEOTIDE SEQUENCE</scope>
    <source>
        <strain evidence="7">379</strain>
    </source>
</reference>
<feature type="compositionally biased region" description="Pro residues" evidence="5">
    <location>
        <begin position="194"/>
        <end position="204"/>
    </location>
</feature>
<dbReference type="Pfam" id="PF25476">
    <property type="entry name" value="Ribosomal_L19e_C"/>
    <property type="match status" value="1"/>
</dbReference>
<sequence>MGVSLLLQKRLAASVLKCGKRKVWLDPNEVNEISMANSRQNVRKLVKDGFVIKKPQKVHSRFRANAYADAKRKGRHTGHGKRKGAKEARMPVKVLWIRRMRVLRRLLKKYREAKKIDKHLYHQLYLKSKGNEFKNKRVLMEYIHKAKKEKLLEKTLADQAEARRQKNKAARERKAESAAVREGKKKEEPEPAPEEAPAPAPPAAKPKKSKK</sequence>
<dbReference type="HAMAP" id="MF_01475">
    <property type="entry name" value="Ribosomal_eL19"/>
    <property type="match status" value="1"/>
</dbReference>